<sequence length="116" mass="13109">MLSPAIQPILTIARPFFPDSALEELLRTIPECTDEYQPPDVSKDQHTRIILVKVLDRLFGLLVDRVLEVNTYRENELETPEVVGVNGDILRGIVKRPGTAYHQSEFHCLNLIRGGS</sequence>
<evidence type="ECO:0000313" key="2">
    <source>
        <dbReference type="EMBL" id="AEG14244.1"/>
    </source>
</evidence>
<dbReference type="Proteomes" id="UP000009229">
    <property type="component" value="Chromosome"/>
</dbReference>
<protein>
    <recommendedName>
        <fullName evidence="1">CheW-like domain-containing protein</fullName>
    </recommendedName>
</protein>
<name>A0AAU8PU40_DESK7</name>
<organism evidence="2 3">
    <name type="scientific">Desulfofundulus kuznetsovii (strain DSM 6115 / VKM B-1805 / 17)</name>
    <name type="common">Desulfotomaculum kuznetsovii</name>
    <dbReference type="NCBI Taxonomy" id="760568"/>
    <lineage>
        <taxon>Bacteria</taxon>
        <taxon>Bacillati</taxon>
        <taxon>Bacillota</taxon>
        <taxon>Clostridia</taxon>
        <taxon>Eubacteriales</taxon>
        <taxon>Peptococcaceae</taxon>
        <taxon>Desulfofundulus</taxon>
    </lineage>
</organism>
<dbReference type="Gene3D" id="2.30.30.40">
    <property type="entry name" value="SH3 Domains"/>
    <property type="match status" value="1"/>
</dbReference>
<evidence type="ECO:0000313" key="3">
    <source>
        <dbReference type="Proteomes" id="UP000009229"/>
    </source>
</evidence>
<gene>
    <name evidence="2" type="ordered locus">Desku_0633</name>
</gene>
<dbReference type="Pfam" id="PF01584">
    <property type="entry name" value="CheW"/>
    <property type="match status" value="1"/>
</dbReference>
<accession>A0AAU8PU40</accession>
<proteinExistence type="predicted"/>
<dbReference type="SUPFAM" id="SSF50341">
    <property type="entry name" value="CheW-like"/>
    <property type="match status" value="1"/>
</dbReference>
<keyword evidence="3" id="KW-1185">Reference proteome</keyword>
<dbReference type="AlphaFoldDB" id="A0AAU8PU40"/>
<feature type="domain" description="CheW-like" evidence="1">
    <location>
        <begin position="39"/>
        <end position="96"/>
    </location>
</feature>
<dbReference type="RefSeq" id="WP_013821759.1">
    <property type="nucleotide sequence ID" value="NC_015573.1"/>
</dbReference>
<dbReference type="InterPro" id="IPR036061">
    <property type="entry name" value="CheW-like_dom_sf"/>
</dbReference>
<dbReference type="GO" id="GO:0007165">
    <property type="term" value="P:signal transduction"/>
    <property type="evidence" value="ECO:0007669"/>
    <property type="project" value="InterPro"/>
</dbReference>
<dbReference type="KEGG" id="dku:Desku_0633"/>
<dbReference type="GO" id="GO:0006935">
    <property type="term" value="P:chemotaxis"/>
    <property type="evidence" value="ECO:0007669"/>
    <property type="project" value="InterPro"/>
</dbReference>
<dbReference type="InterPro" id="IPR002545">
    <property type="entry name" value="CheW-lke_dom"/>
</dbReference>
<evidence type="ECO:0000259" key="1">
    <source>
        <dbReference type="Pfam" id="PF01584"/>
    </source>
</evidence>
<dbReference type="EMBL" id="CP002770">
    <property type="protein sequence ID" value="AEG14244.1"/>
    <property type="molecule type" value="Genomic_DNA"/>
</dbReference>
<reference evidence="3" key="1">
    <citation type="submission" date="2011-05" db="EMBL/GenBank/DDBJ databases">
        <title>Complete sequence of Desulfotomaculum kuznetsovii DSM 6115.</title>
        <authorList>
            <person name="Lucas S."/>
            <person name="Han J."/>
            <person name="Lapidus A."/>
            <person name="Cheng J.-F."/>
            <person name="Goodwin L."/>
            <person name="Pitluck S."/>
            <person name="Peters L."/>
            <person name="Mikhailova N."/>
            <person name="Lu M."/>
            <person name="Saunders E."/>
            <person name="Han C."/>
            <person name="Tapia R."/>
            <person name="Land M."/>
            <person name="Hauser L."/>
            <person name="Kyrpides N."/>
            <person name="Ivanova N."/>
            <person name="Pagani I."/>
            <person name="Nazina T."/>
            <person name="Ivanova A."/>
            <person name="Parshina S."/>
            <person name="Kuever J."/>
            <person name="Muyzer G."/>
            <person name="Plugge C."/>
            <person name="Stams A."/>
            <person name="Woyke T."/>
        </authorList>
    </citation>
    <scope>NUCLEOTIDE SEQUENCE [LARGE SCALE GENOMIC DNA]</scope>
    <source>
        <strain evidence="3">DSM 6115 / VKM B-1805 / 17</strain>
    </source>
</reference>